<evidence type="ECO:0000313" key="8">
    <source>
        <dbReference type="Proteomes" id="UP000489351"/>
    </source>
</evidence>
<keyword evidence="4 5" id="KW-0456">Lyase</keyword>
<keyword evidence="8" id="KW-1185">Reference proteome</keyword>
<keyword evidence="3 5" id="KW-0368">Histidine biosynthesis</keyword>
<dbReference type="Gene3D" id="3.30.230.40">
    <property type="entry name" value="Imidazole glycerol phosphate dehydratase, domain 1"/>
    <property type="match status" value="2"/>
</dbReference>
<organism evidence="7 8">
    <name type="scientific">Chlorobium phaeovibrioides</name>
    <dbReference type="NCBI Taxonomy" id="1094"/>
    <lineage>
        <taxon>Bacteria</taxon>
        <taxon>Pseudomonadati</taxon>
        <taxon>Chlorobiota</taxon>
        <taxon>Chlorobiia</taxon>
        <taxon>Chlorobiales</taxon>
        <taxon>Chlorobiaceae</taxon>
        <taxon>Chlorobium/Pelodictyon group</taxon>
        <taxon>Chlorobium</taxon>
    </lineage>
</organism>
<proteinExistence type="inferred from homology"/>
<dbReference type="InterPro" id="IPR020565">
    <property type="entry name" value="ImidazoleglycerP_deHydtase_CS"/>
</dbReference>
<keyword evidence="2 5" id="KW-0028">Amino-acid biosynthesis</keyword>
<evidence type="ECO:0000256" key="2">
    <source>
        <dbReference type="ARBA" id="ARBA00022605"/>
    </source>
</evidence>
<comment type="catalytic activity">
    <reaction evidence="5 6">
        <text>D-erythro-1-(imidazol-4-yl)glycerol 3-phosphate = 3-(imidazol-4-yl)-2-oxopropyl phosphate + H2O</text>
        <dbReference type="Rhea" id="RHEA:11040"/>
        <dbReference type="ChEBI" id="CHEBI:15377"/>
        <dbReference type="ChEBI" id="CHEBI:57766"/>
        <dbReference type="ChEBI" id="CHEBI:58278"/>
        <dbReference type="EC" id="4.2.1.19"/>
    </reaction>
</comment>
<evidence type="ECO:0000256" key="5">
    <source>
        <dbReference type="HAMAP-Rule" id="MF_00076"/>
    </source>
</evidence>
<dbReference type="CDD" id="cd07914">
    <property type="entry name" value="IGPD"/>
    <property type="match status" value="1"/>
</dbReference>
<sequence length="200" mass="21769">MAEQEEKQTRRATAARKTQETDITISISLDGTGSSSIESGIGFLDHMLTSFSRHSGIDITLQCQGDLVVDDHHTVEDIAIVLGGAITEALGEKRGIRRYGWVMIPMDEALARCAVDLGGRSCSVFRAEFSRPLIEGLSTEMVEHFFTSLAGSMNANIHIAILEGRNTHHKIEAIFKAFAYAMKDAIKVEGNAVPSTKGVF</sequence>
<name>A0ABW9URY8_CHLPH</name>
<evidence type="ECO:0000313" key="7">
    <source>
        <dbReference type="EMBL" id="MWV54893.1"/>
    </source>
</evidence>
<dbReference type="PROSITE" id="PS00954">
    <property type="entry name" value="IGP_DEHYDRATASE_1"/>
    <property type="match status" value="1"/>
</dbReference>
<dbReference type="NCBIfam" id="NF002111">
    <property type="entry name" value="PRK00951.2-1"/>
    <property type="match status" value="1"/>
</dbReference>
<dbReference type="PANTHER" id="PTHR23133">
    <property type="entry name" value="IMIDAZOLEGLYCEROL-PHOSPHATE DEHYDRATASE HIS7"/>
    <property type="match status" value="1"/>
</dbReference>
<dbReference type="InterPro" id="IPR038494">
    <property type="entry name" value="IGPD_sf"/>
</dbReference>
<evidence type="ECO:0000256" key="4">
    <source>
        <dbReference type="ARBA" id="ARBA00023239"/>
    </source>
</evidence>
<gene>
    <name evidence="5 7" type="primary">hisB</name>
    <name evidence="7" type="ORF">GJ685_07445</name>
</gene>
<dbReference type="HAMAP" id="MF_00076">
    <property type="entry name" value="HisB"/>
    <property type="match status" value="1"/>
</dbReference>
<keyword evidence="5" id="KW-0963">Cytoplasm</keyword>
<dbReference type="Proteomes" id="UP000489351">
    <property type="component" value="Unassembled WGS sequence"/>
</dbReference>
<dbReference type="InterPro" id="IPR020568">
    <property type="entry name" value="Ribosomal_Su5_D2-typ_SF"/>
</dbReference>
<dbReference type="Pfam" id="PF00475">
    <property type="entry name" value="IGPD"/>
    <property type="match status" value="1"/>
</dbReference>
<dbReference type="RefSeq" id="WP_126341370.1">
    <property type="nucleotide sequence ID" value="NZ_RXYJ01000001.1"/>
</dbReference>
<evidence type="ECO:0000256" key="1">
    <source>
        <dbReference type="ARBA" id="ARBA00005047"/>
    </source>
</evidence>
<dbReference type="SUPFAM" id="SSF54211">
    <property type="entry name" value="Ribosomal protein S5 domain 2-like"/>
    <property type="match status" value="2"/>
</dbReference>
<comment type="pathway">
    <text evidence="1 5 6">Amino-acid biosynthesis; L-histidine biosynthesis; L-histidine from 5-phospho-alpha-D-ribose 1-diphosphate: step 6/9.</text>
</comment>
<accession>A0ABW9URY8</accession>
<comment type="caution">
    <text evidence="7">The sequence shown here is derived from an EMBL/GenBank/DDBJ whole genome shotgun (WGS) entry which is preliminary data.</text>
</comment>
<dbReference type="PROSITE" id="PS00955">
    <property type="entry name" value="IGP_DEHYDRATASE_2"/>
    <property type="match status" value="1"/>
</dbReference>
<dbReference type="InterPro" id="IPR000807">
    <property type="entry name" value="ImidazoleglycerolP_deHydtase"/>
</dbReference>
<dbReference type="NCBIfam" id="NF002114">
    <property type="entry name" value="PRK00951.2-4"/>
    <property type="match status" value="1"/>
</dbReference>
<protein>
    <recommendedName>
        <fullName evidence="5 6">Imidazoleglycerol-phosphate dehydratase</fullName>
        <shortName evidence="5">IGPD</shortName>
        <ecNumber evidence="5 6">4.2.1.19</ecNumber>
    </recommendedName>
</protein>
<evidence type="ECO:0000256" key="3">
    <source>
        <dbReference type="ARBA" id="ARBA00023102"/>
    </source>
</evidence>
<reference evidence="7 8" key="1">
    <citation type="submission" date="2019-11" db="EMBL/GenBank/DDBJ databases">
        <title>Green- and brown-colored morphotypes of Chlorobia in the stratified aquatic ecosystems of Kandalaksha Gulf (White Sea): A model for study of the accessory genome evolution.</title>
        <authorList>
            <person name="Grouzdev D.S."/>
        </authorList>
    </citation>
    <scope>NUCLEOTIDE SEQUENCE [LARGE SCALE GENOMIC DNA]</scope>
    <source>
        <strain evidence="7 8">ZM</strain>
    </source>
</reference>
<dbReference type="PANTHER" id="PTHR23133:SF2">
    <property type="entry name" value="IMIDAZOLEGLYCEROL-PHOSPHATE DEHYDRATASE"/>
    <property type="match status" value="1"/>
</dbReference>
<evidence type="ECO:0000256" key="6">
    <source>
        <dbReference type="RuleBase" id="RU000599"/>
    </source>
</evidence>
<comment type="subcellular location">
    <subcellularLocation>
        <location evidence="5 6">Cytoplasm</location>
    </subcellularLocation>
</comment>
<dbReference type="EMBL" id="WUBZ01000024">
    <property type="protein sequence ID" value="MWV54893.1"/>
    <property type="molecule type" value="Genomic_DNA"/>
</dbReference>
<dbReference type="EC" id="4.2.1.19" evidence="5 6"/>
<comment type="similarity">
    <text evidence="5 6">Belongs to the imidazoleglycerol-phosphate dehydratase family.</text>
</comment>